<organism evidence="2 3">
    <name type="scientific">Rhodococcus opacus</name>
    <name type="common">Nocardia opaca</name>
    <dbReference type="NCBI Taxonomy" id="37919"/>
    <lineage>
        <taxon>Bacteria</taxon>
        <taxon>Bacillati</taxon>
        <taxon>Actinomycetota</taxon>
        <taxon>Actinomycetes</taxon>
        <taxon>Mycobacteriales</taxon>
        <taxon>Nocardiaceae</taxon>
        <taxon>Rhodococcus</taxon>
    </lineage>
</organism>
<evidence type="ECO:0000313" key="2">
    <source>
        <dbReference type="EMBL" id="ANS30382.1"/>
    </source>
</evidence>
<feature type="region of interest" description="Disordered" evidence="1">
    <location>
        <begin position="15"/>
        <end position="34"/>
    </location>
</feature>
<dbReference type="AlphaFoldDB" id="A0A1B1KCQ5"/>
<gene>
    <name evidence="2" type="ORF">R1CP_28735</name>
</gene>
<evidence type="ECO:0000313" key="3">
    <source>
        <dbReference type="Proteomes" id="UP000186108"/>
    </source>
</evidence>
<protein>
    <recommendedName>
        <fullName evidence="4">Transposase</fullName>
    </recommendedName>
</protein>
<accession>A0A1B1KCQ5</accession>
<dbReference type="Proteomes" id="UP000186108">
    <property type="component" value="Chromosome"/>
</dbReference>
<dbReference type="RefSeq" id="WP_155773028.1">
    <property type="nucleotide sequence ID" value="NZ_CP009111.1"/>
</dbReference>
<proteinExistence type="predicted"/>
<dbReference type="EMBL" id="CP009111">
    <property type="protein sequence ID" value="ANS30382.1"/>
    <property type="molecule type" value="Genomic_DNA"/>
</dbReference>
<evidence type="ECO:0008006" key="4">
    <source>
        <dbReference type="Google" id="ProtNLM"/>
    </source>
</evidence>
<name>A0A1B1KCQ5_RHOOP</name>
<reference evidence="2 3" key="1">
    <citation type="submission" date="2014-07" db="EMBL/GenBank/DDBJ databases">
        <authorList>
            <person name="Zhang J.E."/>
            <person name="Yang H."/>
            <person name="Guo J."/>
            <person name="Deng Z."/>
            <person name="Luo H."/>
            <person name="Luo M."/>
            <person name="Zhao B."/>
        </authorList>
    </citation>
    <scope>NUCLEOTIDE SEQUENCE [LARGE SCALE GENOMIC DNA]</scope>
    <source>
        <strain evidence="2 3">1CP</strain>
    </source>
</reference>
<sequence>MCEVDETMRQRRVELEGSDQVTGGIPGSGFGPRHPDPWDLIVGLIAQLRRQSFAQIVVRVSGRWSR</sequence>
<evidence type="ECO:0000256" key="1">
    <source>
        <dbReference type="SAM" id="MobiDB-lite"/>
    </source>
</evidence>